<comment type="similarity">
    <text evidence="2 8">Belongs to the V-ATPase 116 kDa subunit family.</text>
</comment>
<evidence type="ECO:0000313" key="10">
    <source>
        <dbReference type="Proteomes" id="UP000024635"/>
    </source>
</evidence>
<feature type="transmembrane region" description="Helical" evidence="8">
    <location>
        <begin position="24"/>
        <end position="49"/>
    </location>
</feature>
<evidence type="ECO:0000256" key="3">
    <source>
        <dbReference type="ARBA" id="ARBA00022448"/>
    </source>
</evidence>
<name>A0A016UWN5_9BILA</name>
<keyword evidence="8" id="KW-0375">Hydrogen ion transport</keyword>
<dbReference type="GO" id="GO:0033179">
    <property type="term" value="C:proton-transporting V-type ATPase, V0 domain"/>
    <property type="evidence" value="ECO:0007669"/>
    <property type="project" value="InterPro"/>
</dbReference>
<keyword evidence="4 8" id="KW-0812">Transmembrane</keyword>
<comment type="subcellular location">
    <subcellularLocation>
        <location evidence="1">Membrane</location>
        <topology evidence="1">Multi-pass membrane protein</topology>
    </subcellularLocation>
</comment>
<dbReference type="GO" id="GO:0005886">
    <property type="term" value="C:plasma membrane"/>
    <property type="evidence" value="ECO:0007669"/>
    <property type="project" value="TreeGrafter"/>
</dbReference>
<comment type="caution">
    <text evidence="9">The sequence shown here is derived from an EMBL/GenBank/DDBJ whole genome shotgun (WGS) entry which is preliminary data.</text>
</comment>
<evidence type="ECO:0000256" key="8">
    <source>
        <dbReference type="RuleBase" id="RU361189"/>
    </source>
</evidence>
<sequence length="102" mass="11984">MWLVKNSVLLFSLRIFSYILEQQVFFFFAIMSLSILVMMEGLSAFLHALRLHWVEFQSKFYQGAGHAFRPYSLQECLETAQHLSEVTEEQSQVSEVTDEVWN</sequence>
<dbReference type="InterPro" id="IPR002490">
    <property type="entry name" value="V-ATPase_116kDa_su"/>
</dbReference>
<dbReference type="Proteomes" id="UP000024635">
    <property type="component" value="Unassembled WGS sequence"/>
</dbReference>
<organism evidence="9 10">
    <name type="scientific">Ancylostoma ceylanicum</name>
    <dbReference type="NCBI Taxonomy" id="53326"/>
    <lineage>
        <taxon>Eukaryota</taxon>
        <taxon>Metazoa</taxon>
        <taxon>Ecdysozoa</taxon>
        <taxon>Nematoda</taxon>
        <taxon>Chromadorea</taxon>
        <taxon>Rhabditida</taxon>
        <taxon>Rhabditina</taxon>
        <taxon>Rhabditomorpha</taxon>
        <taxon>Strongyloidea</taxon>
        <taxon>Ancylostomatidae</taxon>
        <taxon>Ancylostomatinae</taxon>
        <taxon>Ancylostoma</taxon>
    </lineage>
</organism>
<dbReference type="GO" id="GO:0007035">
    <property type="term" value="P:vacuolar acidification"/>
    <property type="evidence" value="ECO:0007669"/>
    <property type="project" value="TreeGrafter"/>
</dbReference>
<evidence type="ECO:0000313" key="9">
    <source>
        <dbReference type="EMBL" id="EYC19411.1"/>
    </source>
</evidence>
<dbReference type="EMBL" id="JARK01001360">
    <property type="protein sequence ID" value="EYC19411.1"/>
    <property type="molecule type" value="Genomic_DNA"/>
</dbReference>
<comment type="function">
    <text evidence="8">Essential component of the vacuolar proton pump (V-ATPase), a multimeric enzyme that catalyzes the translocation of protons across the membranes. Required for assembly and activity of the V-ATPase.</text>
</comment>
<evidence type="ECO:0000256" key="6">
    <source>
        <dbReference type="ARBA" id="ARBA00023065"/>
    </source>
</evidence>
<keyword evidence="6 8" id="KW-0406">Ion transport</keyword>
<dbReference type="Pfam" id="PF01496">
    <property type="entry name" value="V_ATPase_I"/>
    <property type="match status" value="1"/>
</dbReference>
<accession>A0A016UWN5</accession>
<comment type="caution">
    <text evidence="8">Lacks conserved residue(s) required for the propagation of feature annotation.</text>
</comment>
<evidence type="ECO:0000256" key="2">
    <source>
        <dbReference type="ARBA" id="ARBA00009904"/>
    </source>
</evidence>
<protein>
    <recommendedName>
        <fullName evidence="8">V-type proton ATPase subunit a</fullName>
    </recommendedName>
</protein>
<dbReference type="OrthoDB" id="10264220at2759"/>
<keyword evidence="7 8" id="KW-0472">Membrane</keyword>
<dbReference type="AlphaFoldDB" id="A0A016UWN5"/>
<evidence type="ECO:0000256" key="1">
    <source>
        <dbReference type="ARBA" id="ARBA00004141"/>
    </source>
</evidence>
<dbReference type="PANTHER" id="PTHR11629">
    <property type="entry name" value="VACUOLAR PROTON ATPASES"/>
    <property type="match status" value="1"/>
</dbReference>
<evidence type="ECO:0000256" key="4">
    <source>
        <dbReference type="ARBA" id="ARBA00022692"/>
    </source>
</evidence>
<evidence type="ECO:0000256" key="7">
    <source>
        <dbReference type="ARBA" id="ARBA00023136"/>
    </source>
</evidence>
<dbReference type="GO" id="GO:0051117">
    <property type="term" value="F:ATPase binding"/>
    <property type="evidence" value="ECO:0007669"/>
    <property type="project" value="TreeGrafter"/>
</dbReference>
<proteinExistence type="inferred from homology"/>
<dbReference type="GO" id="GO:0046961">
    <property type="term" value="F:proton-transporting ATPase activity, rotational mechanism"/>
    <property type="evidence" value="ECO:0007669"/>
    <property type="project" value="InterPro"/>
</dbReference>
<dbReference type="GO" id="GO:0016471">
    <property type="term" value="C:vacuolar proton-transporting V-type ATPase complex"/>
    <property type="evidence" value="ECO:0007669"/>
    <property type="project" value="TreeGrafter"/>
</dbReference>
<keyword evidence="5 8" id="KW-1133">Transmembrane helix</keyword>
<keyword evidence="10" id="KW-1185">Reference proteome</keyword>
<keyword evidence="3 8" id="KW-0813">Transport</keyword>
<gene>
    <name evidence="9" type="primary">Acey_s0024.g1072</name>
    <name evidence="9" type="ORF">Y032_0024g1072</name>
</gene>
<reference evidence="10" key="1">
    <citation type="journal article" date="2015" name="Nat. Genet.">
        <title>The genome and transcriptome of the zoonotic hookworm Ancylostoma ceylanicum identify infection-specific gene families.</title>
        <authorList>
            <person name="Schwarz E.M."/>
            <person name="Hu Y."/>
            <person name="Antoshechkin I."/>
            <person name="Miller M.M."/>
            <person name="Sternberg P.W."/>
            <person name="Aroian R.V."/>
        </authorList>
    </citation>
    <scope>NUCLEOTIDE SEQUENCE</scope>
    <source>
        <strain evidence="10">HY135</strain>
    </source>
</reference>
<evidence type="ECO:0000256" key="5">
    <source>
        <dbReference type="ARBA" id="ARBA00022989"/>
    </source>
</evidence>
<dbReference type="PANTHER" id="PTHR11629:SF56">
    <property type="entry name" value="V-TYPE PROTON ATPASE 116 KDA SUBUNIT A 4"/>
    <property type="match status" value="1"/>
</dbReference>